<keyword evidence="4" id="KW-1032">Host cell membrane</keyword>
<evidence type="ECO:0000256" key="13">
    <source>
        <dbReference type="ARBA" id="ARBA00022813"/>
    </source>
</evidence>
<sequence>VLVAKQLENDGQVGVARQLLEKMYSAAAVLSNPTLYSDSEKANASKLLSSLAAIHAKNPMHDTSMKVWQEKLEGKQALTVNGVVEKITDASANGKPVLLELDAPGHAMAAWAKGSGDDRVYGFYDPNAGIVEFSSAEKFGDYLTRFFGKSDLNMAQSYKLGKNDAGEAIFNRVVVMDGNTLASYKPTFGDKTTMQGILDLPVFDATPIKKPGALDVDGNAKAVDDTKEALAGGKILHNQNVNDWEHVVVTPTADGGESRFDGQIIVQMENDDVVAKAAANLAGKHPESSVVVQIDSDGNYRVVYGDPSKLDGKLRWQLVGHGRDDSESNNTRLSGYSADELAVKLAKFQQSFNQAENINNKPDHISIVGCSLVSDDKQKGFGHQFINAMDANGLRVDVSVRSSELAVDEAGRKHTKDANGDWVQKAENNKVSLSWDEQGEVVAKDERIRNGIAEGDIDLSRIGVSDVDEPARGAIGDNNDVFDAPEKRKAETETSSSSANNKLSYSGNIQVNVGDGEFTAVNWGTSNVGIKVGTGGFKSLAF</sequence>
<evidence type="ECO:0000313" key="22">
    <source>
        <dbReference type="EMBL" id="MBF4375974.1"/>
    </source>
</evidence>
<keyword evidence="16" id="KW-0843">Virulence</keyword>
<keyword evidence="14" id="KW-0460">Magnesium</keyword>
<keyword evidence="17" id="KW-0446">Lipid-binding</keyword>
<evidence type="ECO:0000256" key="8">
    <source>
        <dbReference type="ARBA" id="ARBA00022679"/>
    </source>
</evidence>
<comment type="caution">
    <text evidence="22">The sequence shown here is derived from an EMBL/GenBank/DDBJ whole genome shotgun (WGS) entry which is preliminary data.</text>
</comment>
<accession>A0ABR9ZBZ6</accession>
<keyword evidence="10" id="KW-0677">Repeat</keyword>
<dbReference type="Gene3D" id="3.40.50.11050">
    <property type="match status" value="1"/>
</dbReference>
<proteinExistence type="predicted"/>
<evidence type="ECO:0000256" key="16">
    <source>
        <dbReference type="ARBA" id="ARBA00023026"/>
    </source>
</evidence>
<evidence type="ECO:0000256" key="2">
    <source>
        <dbReference type="ARBA" id="ARBA00004165"/>
    </source>
</evidence>
<evidence type="ECO:0000256" key="1">
    <source>
        <dbReference type="ARBA" id="ARBA00001946"/>
    </source>
</evidence>
<protein>
    <submittedName>
        <fullName evidence="22">RTX toxin RtxA</fullName>
    </submittedName>
</protein>
<gene>
    <name evidence="22" type="ORF">EAY46_23600</name>
</gene>
<keyword evidence="15" id="KW-1043">Host membrane</keyword>
<dbReference type="CDD" id="cd20501">
    <property type="entry name" value="C80_RtxA-like"/>
    <property type="match status" value="1"/>
</dbReference>
<evidence type="ECO:0000256" key="10">
    <source>
        <dbReference type="ARBA" id="ARBA00022737"/>
    </source>
</evidence>
<keyword evidence="13" id="KW-0068">Autocatalytic cleavage</keyword>
<evidence type="ECO:0000256" key="17">
    <source>
        <dbReference type="ARBA" id="ARBA00023121"/>
    </source>
</evidence>
<keyword evidence="9" id="KW-0479">Metal-binding</keyword>
<dbReference type="InterPro" id="IPR038383">
    <property type="entry name" value="CPD_dom_sf"/>
</dbReference>
<evidence type="ECO:0000256" key="20">
    <source>
        <dbReference type="ARBA" id="ARBA00023586"/>
    </source>
</evidence>
<keyword evidence="11" id="KW-0378">Hydrolase</keyword>
<dbReference type="Pfam" id="PF11713">
    <property type="entry name" value="Peptidase_C80"/>
    <property type="match status" value="1"/>
</dbReference>
<evidence type="ECO:0000256" key="3">
    <source>
        <dbReference type="ARBA" id="ARBA00004613"/>
    </source>
</evidence>
<keyword evidence="6" id="KW-0800">Toxin</keyword>
<dbReference type="EMBL" id="RDPI01000466">
    <property type="protein sequence ID" value="MBF4375974.1"/>
    <property type="molecule type" value="Genomic_DNA"/>
</dbReference>
<keyword evidence="8" id="KW-0808">Transferase</keyword>
<evidence type="ECO:0000256" key="14">
    <source>
        <dbReference type="ARBA" id="ARBA00022842"/>
    </source>
</evidence>
<feature type="non-terminal residue" evidence="22">
    <location>
        <position position="1"/>
    </location>
</feature>
<evidence type="ECO:0000256" key="7">
    <source>
        <dbReference type="ARBA" id="ARBA00022670"/>
    </source>
</evidence>
<keyword evidence="5" id="KW-0964">Secreted</keyword>
<dbReference type="InterPro" id="IPR020974">
    <property type="entry name" value="CPD_dom"/>
</dbReference>
<evidence type="ECO:0000256" key="15">
    <source>
        <dbReference type="ARBA" id="ARBA00022870"/>
    </source>
</evidence>
<keyword evidence="23" id="KW-1185">Reference proteome</keyword>
<keyword evidence="12" id="KW-0788">Thiol protease</keyword>
<evidence type="ECO:0000256" key="11">
    <source>
        <dbReference type="ARBA" id="ARBA00022801"/>
    </source>
</evidence>
<keyword evidence="7" id="KW-0645">Protease</keyword>
<evidence type="ECO:0000256" key="6">
    <source>
        <dbReference type="ARBA" id="ARBA00022656"/>
    </source>
</evidence>
<keyword evidence="18" id="KW-0472">Membrane</keyword>
<evidence type="ECO:0000256" key="5">
    <source>
        <dbReference type="ARBA" id="ARBA00022525"/>
    </source>
</evidence>
<dbReference type="PROSITE" id="PS51771">
    <property type="entry name" value="CGT_MARTX_CPD"/>
    <property type="match status" value="1"/>
</dbReference>
<dbReference type="InterPro" id="IPR049824">
    <property type="entry name" value="RtxA-like_C80"/>
</dbReference>
<comment type="subcellular location">
    <subcellularLocation>
        <location evidence="2">Host cell membrane</location>
    </subcellularLocation>
    <subcellularLocation>
        <location evidence="20">Host cytoplasm</location>
        <location evidence="20">Host cytosol</location>
    </subcellularLocation>
    <subcellularLocation>
        <location evidence="3">Secreted</location>
    </subcellularLocation>
</comment>
<reference evidence="22 23" key="1">
    <citation type="journal article" date="2021" name="PeerJ">
        <title>Analysis of 44 Vibrio anguillarum genomes reveals high genetic diversity.</title>
        <authorList>
            <person name="Hansen M.J."/>
            <person name="Dalsgaard I."/>
        </authorList>
    </citation>
    <scope>NUCLEOTIDE SEQUENCE [LARGE SCALE GENOMIC DNA]</scope>
    <source>
        <strain evidence="22 23">040915-1/1B</strain>
    </source>
</reference>
<name>A0ABR9ZBZ6_VIBAN</name>
<evidence type="ECO:0000256" key="9">
    <source>
        <dbReference type="ARBA" id="ARBA00022723"/>
    </source>
</evidence>
<evidence type="ECO:0000313" key="23">
    <source>
        <dbReference type="Proteomes" id="UP000726136"/>
    </source>
</evidence>
<keyword evidence="19" id="KW-1035">Host cytoplasm</keyword>
<dbReference type="RefSeq" id="WP_237333273.1">
    <property type="nucleotide sequence ID" value="NZ_RDPI01000466.1"/>
</dbReference>
<dbReference type="Pfam" id="PF03543">
    <property type="entry name" value="Peptidase_C58"/>
    <property type="match status" value="1"/>
</dbReference>
<feature type="domain" description="Peptidase C80" evidence="21">
    <location>
        <begin position="251"/>
        <end position="435"/>
    </location>
</feature>
<dbReference type="InterPro" id="IPR006473">
    <property type="entry name" value="Peptidase_C58_Yopt"/>
</dbReference>
<evidence type="ECO:0000259" key="21">
    <source>
        <dbReference type="PROSITE" id="PS51771"/>
    </source>
</evidence>
<feature type="non-terminal residue" evidence="22">
    <location>
        <position position="542"/>
    </location>
</feature>
<comment type="cofactor">
    <cofactor evidence="1">
        <name>Mg(2+)</name>
        <dbReference type="ChEBI" id="CHEBI:18420"/>
    </cofactor>
</comment>
<evidence type="ECO:0000256" key="19">
    <source>
        <dbReference type="ARBA" id="ARBA00023200"/>
    </source>
</evidence>
<dbReference type="CDD" id="cd20495">
    <property type="entry name" value="C58_PaToxP-like"/>
    <property type="match status" value="1"/>
</dbReference>
<evidence type="ECO:0000256" key="4">
    <source>
        <dbReference type="ARBA" id="ARBA00022511"/>
    </source>
</evidence>
<organism evidence="22 23">
    <name type="scientific">Vibrio anguillarum</name>
    <name type="common">Listonella anguillarum</name>
    <dbReference type="NCBI Taxonomy" id="55601"/>
    <lineage>
        <taxon>Bacteria</taxon>
        <taxon>Pseudomonadati</taxon>
        <taxon>Pseudomonadota</taxon>
        <taxon>Gammaproteobacteria</taxon>
        <taxon>Vibrionales</taxon>
        <taxon>Vibrionaceae</taxon>
        <taxon>Vibrio</taxon>
    </lineage>
</organism>
<evidence type="ECO:0000256" key="18">
    <source>
        <dbReference type="ARBA" id="ARBA00023136"/>
    </source>
</evidence>
<evidence type="ECO:0000256" key="12">
    <source>
        <dbReference type="ARBA" id="ARBA00022807"/>
    </source>
</evidence>
<dbReference type="Proteomes" id="UP000726136">
    <property type="component" value="Unassembled WGS sequence"/>
</dbReference>